<accession>A0A6V7HK55</accession>
<evidence type="ECO:0000313" key="2">
    <source>
        <dbReference type="Proteomes" id="UP000752696"/>
    </source>
</evidence>
<dbReference type="AlphaFoldDB" id="A0A6V7HK55"/>
<gene>
    <name evidence="1" type="ORF">MHI_LOCUS970601</name>
</gene>
<comment type="caution">
    <text evidence="1">The sequence shown here is derived from an EMBL/GenBank/DDBJ whole genome shotgun (WGS) entry which is preliminary data.</text>
</comment>
<dbReference type="EMBL" id="CAJDYZ010013079">
    <property type="protein sequence ID" value="CAD1480913.1"/>
    <property type="molecule type" value="Genomic_DNA"/>
</dbReference>
<protein>
    <submittedName>
        <fullName evidence="1">Uncharacterized protein</fullName>
    </submittedName>
</protein>
<organism evidence="1 2">
    <name type="scientific">Heterotrigona itama</name>
    <dbReference type="NCBI Taxonomy" id="395501"/>
    <lineage>
        <taxon>Eukaryota</taxon>
        <taxon>Metazoa</taxon>
        <taxon>Ecdysozoa</taxon>
        <taxon>Arthropoda</taxon>
        <taxon>Hexapoda</taxon>
        <taxon>Insecta</taxon>
        <taxon>Pterygota</taxon>
        <taxon>Neoptera</taxon>
        <taxon>Endopterygota</taxon>
        <taxon>Hymenoptera</taxon>
        <taxon>Apocrita</taxon>
        <taxon>Aculeata</taxon>
        <taxon>Apoidea</taxon>
        <taxon>Anthophila</taxon>
        <taxon>Apidae</taxon>
        <taxon>Heterotrigona</taxon>
    </lineage>
</organism>
<proteinExistence type="predicted"/>
<evidence type="ECO:0000313" key="1">
    <source>
        <dbReference type="EMBL" id="CAD1480913.1"/>
    </source>
</evidence>
<keyword evidence="2" id="KW-1185">Reference proteome</keyword>
<feature type="non-terminal residue" evidence="1">
    <location>
        <position position="1"/>
    </location>
</feature>
<feature type="non-terminal residue" evidence="1">
    <location>
        <position position="93"/>
    </location>
</feature>
<sequence>RKLVAESDSFTVISIERWQSNSWQFDSIATKEAEANNDLDSREKKSIFHTKLRVLTQKASIYSNTTQQFLQFYLDTHRRGLTSDKLKIEPDLH</sequence>
<name>A0A6V7HK55_9HYME</name>
<reference evidence="1" key="1">
    <citation type="submission" date="2020-07" db="EMBL/GenBank/DDBJ databases">
        <authorList>
            <person name="Nazaruddin N."/>
        </authorList>
    </citation>
    <scope>NUCLEOTIDE SEQUENCE</scope>
</reference>
<dbReference type="Proteomes" id="UP000752696">
    <property type="component" value="Unassembled WGS sequence"/>
</dbReference>